<comment type="caution">
    <text evidence="1">The sequence shown here is derived from an EMBL/GenBank/DDBJ whole genome shotgun (WGS) entry which is preliminary data.</text>
</comment>
<dbReference type="Proteomes" id="UP001249851">
    <property type="component" value="Unassembled WGS sequence"/>
</dbReference>
<reference evidence="1" key="2">
    <citation type="journal article" date="2023" name="Science">
        <title>Genomic signatures of disease resistance in endangered staghorn corals.</title>
        <authorList>
            <person name="Vollmer S.V."/>
            <person name="Selwyn J.D."/>
            <person name="Despard B.A."/>
            <person name="Roesel C.L."/>
        </authorList>
    </citation>
    <scope>NUCLEOTIDE SEQUENCE</scope>
    <source>
        <strain evidence="1">K2</strain>
    </source>
</reference>
<dbReference type="AlphaFoldDB" id="A0AAD9PSD1"/>
<name>A0AAD9PSD1_ACRCE</name>
<accession>A0AAD9PSD1</accession>
<keyword evidence="2" id="KW-1185">Reference proteome</keyword>
<evidence type="ECO:0000313" key="2">
    <source>
        <dbReference type="Proteomes" id="UP001249851"/>
    </source>
</evidence>
<gene>
    <name evidence="1" type="ORF">P5673_031652</name>
</gene>
<organism evidence="1 2">
    <name type="scientific">Acropora cervicornis</name>
    <name type="common">Staghorn coral</name>
    <dbReference type="NCBI Taxonomy" id="6130"/>
    <lineage>
        <taxon>Eukaryota</taxon>
        <taxon>Metazoa</taxon>
        <taxon>Cnidaria</taxon>
        <taxon>Anthozoa</taxon>
        <taxon>Hexacorallia</taxon>
        <taxon>Scleractinia</taxon>
        <taxon>Astrocoeniina</taxon>
        <taxon>Acroporidae</taxon>
        <taxon>Acropora</taxon>
    </lineage>
</organism>
<sequence length="218" mass="23980">MTILEIWNFHQQKRLRNIISHSQPLPTITSTQRSSPPKSHTNLLSTPSLSVMSLQTGSVTSWHFPLAYSRSTINGRTGSNACTFIALVLCKLHFAAPELPRPHHPLSLTWVFRMVQGMEIGNKFYDSHSAGNPVIFGVREAVQKVQASLGIASVRSELPTDITRQPVATANLPHHIQLASLVNQTSSVFVTDQKTVAFIPMGQHVLLLHSHCHAQSGA</sequence>
<proteinExistence type="predicted"/>
<protein>
    <submittedName>
        <fullName evidence="1">Uncharacterized protein</fullName>
    </submittedName>
</protein>
<reference evidence="1" key="1">
    <citation type="journal article" date="2023" name="G3 (Bethesda)">
        <title>Whole genome assembly and annotation of the endangered Caribbean coral Acropora cervicornis.</title>
        <authorList>
            <person name="Selwyn J.D."/>
            <person name="Vollmer S.V."/>
        </authorList>
    </citation>
    <scope>NUCLEOTIDE SEQUENCE</scope>
    <source>
        <strain evidence="1">K2</strain>
    </source>
</reference>
<evidence type="ECO:0000313" key="1">
    <source>
        <dbReference type="EMBL" id="KAK2548189.1"/>
    </source>
</evidence>
<dbReference type="EMBL" id="JARQWQ010000153">
    <property type="protein sequence ID" value="KAK2548189.1"/>
    <property type="molecule type" value="Genomic_DNA"/>
</dbReference>